<dbReference type="PROSITE" id="PS50850">
    <property type="entry name" value="MFS"/>
    <property type="match status" value="1"/>
</dbReference>
<feature type="transmembrane region" description="Helical" evidence="7">
    <location>
        <begin position="238"/>
        <end position="258"/>
    </location>
</feature>
<reference evidence="10" key="1">
    <citation type="submission" date="2024-06" db="EMBL/GenBank/DDBJ databases">
        <title>Multi-omics analyses provide insights into the biosynthesis of the anticancer antibiotic pleurotin in Hohenbuehelia grisea.</title>
        <authorList>
            <person name="Weaver J.A."/>
            <person name="Alberti F."/>
        </authorList>
    </citation>
    <scope>NUCLEOTIDE SEQUENCE [LARGE SCALE GENOMIC DNA]</scope>
    <source>
        <strain evidence="10">T-177</strain>
    </source>
</reference>
<protein>
    <recommendedName>
        <fullName evidence="8">Major facilitator superfamily (MFS) profile domain-containing protein</fullName>
    </recommendedName>
</protein>
<keyword evidence="2" id="KW-0813">Transport</keyword>
<feature type="transmembrane region" description="Helical" evidence="7">
    <location>
        <begin position="302"/>
        <end position="321"/>
    </location>
</feature>
<keyword evidence="5 7" id="KW-0472">Membrane</keyword>
<evidence type="ECO:0000313" key="10">
    <source>
        <dbReference type="Proteomes" id="UP001556367"/>
    </source>
</evidence>
<organism evidence="9 10">
    <name type="scientific">Hohenbuehelia grisea</name>
    <dbReference type="NCBI Taxonomy" id="104357"/>
    <lineage>
        <taxon>Eukaryota</taxon>
        <taxon>Fungi</taxon>
        <taxon>Dikarya</taxon>
        <taxon>Basidiomycota</taxon>
        <taxon>Agaricomycotina</taxon>
        <taxon>Agaricomycetes</taxon>
        <taxon>Agaricomycetidae</taxon>
        <taxon>Agaricales</taxon>
        <taxon>Pleurotineae</taxon>
        <taxon>Pleurotaceae</taxon>
        <taxon>Hohenbuehelia</taxon>
    </lineage>
</organism>
<dbReference type="PANTHER" id="PTHR42718:SF9">
    <property type="entry name" value="MAJOR FACILITATOR SUPERFAMILY MULTIDRUG TRANSPORTER MFSC"/>
    <property type="match status" value="1"/>
</dbReference>
<sequence length="625" mass="66880">MAIASPFPTSLDNGTTSSTAASSATDITTQALGSTHEHDVRVAITPNTSPPLRRPESLARIAQTHARTPHRSTLRSVLIVLTCTTAMIVNSSNISYVSIAVPTISRDLGIPESQLQWVVSAYSLSSGCLLLMFGRLADLYGRKKTFIIGSSWLAAFSMGCGFANNSISLDILRGLQGIGAAATIPASLGILAHSFPPSKARSVAFATFAAGAPVGSGLGMALGGALTELTRPTWRSNFFVFAGLTVLSALGGIASMDADVPSLTESDRRVDWIGSFLVTAGLVLIVFILSQGEEAPQKWATPYIIALLIVGVILLGLFGVWQAFLEAEQGQLDTGGKNEMRPTSSSHGLRANLAAFLRRKRLTPPPLMKISLWSRARGRFAAVMWIAIFNWCAFRAWGFWIQLYYQDYAGYSPVRTMVRLLPMFVTGILCNFVVANVVGRVPVIYLIVMGTLVTATASLLFAIINPEAPYWAFGFPSAICSVFGADFVFAAGTIFVAKVVHPHEQSLAGGVFQTMTQLGTALGIPVSTIVFNRVVAQDSRRMGIIVDATGSNAPPQARLNGYRAAQWTAFAFGILATILAVIFLRNIGIVGHEGGPRKYDAEETIIGQEELETHKEKTEGEQASA</sequence>
<evidence type="ECO:0000256" key="7">
    <source>
        <dbReference type="SAM" id="Phobius"/>
    </source>
</evidence>
<dbReference type="EMBL" id="JASNQZ010000012">
    <property type="protein sequence ID" value="KAL0949753.1"/>
    <property type="molecule type" value="Genomic_DNA"/>
</dbReference>
<feature type="region of interest" description="Disordered" evidence="6">
    <location>
        <begin position="1"/>
        <end position="24"/>
    </location>
</feature>
<evidence type="ECO:0000256" key="2">
    <source>
        <dbReference type="ARBA" id="ARBA00022448"/>
    </source>
</evidence>
<evidence type="ECO:0000256" key="4">
    <source>
        <dbReference type="ARBA" id="ARBA00022989"/>
    </source>
</evidence>
<feature type="transmembrane region" description="Helical" evidence="7">
    <location>
        <begin position="77"/>
        <end position="97"/>
    </location>
</feature>
<evidence type="ECO:0000256" key="5">
    <source>
        <dbReference type="ARBA" id="ARBA00023136"/>
    </source>
</evidence>
<keyword evidence="4 7" id="KW-1133">Transmembrane helix</keyword>
<feature type="transmembrane region" description="Helical" evidence="7">
    <location>
        <begin position="518"/>
        <end position="536"/>
    </location>
</feature>
<evidence type="ECO:0000313" key="9">
    <source>
        <dbReference type="EMBL" id="KAL0949753.1"/>
    </source>
</evidence>
<feature type="transmembrane region" description="Helical" evidence="7">
    <location>
        <begin position="470"/>
        <end position="497"/>
    </location>
</feature>
<dbReference type="InterPro" id="IPR036259">
    <property type="entry name" value="MFS_trans_sf"/>
</dbReference>
<accession>A0ABR3J2N2</accession>
<comment type="caution">
    <text evidence="9">The sequence shown here is derived from an EMBL/GenBank/DDBJ whole genome shotgun (WGS) entry which is preliminary data.</text>
</comment>
<name>A0ABR3J2N2_9AGAR</name>
<keyword evidence="3 7" id="KW-0812">Transmembrane</keyword>
<evidence type="ECO:0000256" key="3">
    <source>
        <dbReference type="ARBA" id="ARBA00022692"/>
    </source>
</evidence>
<feature type="transmembrane region" description="Helical" evidence="7">
    <location>
        <begin position="380"/>
        <end position="400"/>
    </location>
</feature>
<feature type="transmembrane region" description="Helical" evidence="7">
    <location>
        <begin position="420"/>
        <end position="438"/>
    </location>
</feature>
<dbReference type="Proteomes" id="UP001556367">
    <property type="component" value="Unassembled WGS sequence"/>
</dbReference>
<dbReference type="PANTHER" id="PTHR42718">
    <property type="entry name" value="MAJOR FACILITATOR SUPERFAMILY MULTIDRUG TRANSPORTER MFSC"/>
    <property type="match status" value="1"/>
</dbReference>
<proteinExistence type="predicted"/>
<feature type="transmembrane region" description="Helical" evidence="7">
    <location>
        <begin position="443"/>
        <end position="464"/>
    </location>
</feature>
<dbReference type="Gene3D" id="1.20.1720.10">
    <property type="entry name" value="Multidrug resistance protein D"/>
    <property type="match status" value="1"/>
</dbReference>
<dbReference type="InterPro" id="IPR020846">
    <property type="entry name" value="MFS_dom"/>
</dbReference>
<evidence type="ECO:0000256" key="6">
    <source>
        <dbReference type="SAM" id="MobiDB-lite"/>
    </source>
</evidence>
<feature type="transmembrane region" description="Helical" evidence="7">
    <location>
        <begin position="117"/>
        <end position="134"/>
    </location>
</feature>
<feature type="domain" description="Major facilitator superfamily (MFS) profile" evidence="8">
    <location>
        <begin position="79"/>
        <end position="588"/>
    </location>
</feature>
<gene>
    <name evidence="9" type="ORF">HGRIS_009791</name>
</gene>
<dbReference type="Pfam" id="PF07690">
    <property type="entry name" value="MFS_1"/>
    <property type="match status" value="1"/>
</dbReference>
<feature type="transmembrane region" description="Helical" evidence="7">
    <location>
        <begin position="203"/>
        <end position="226"/>
    </location>
</feature>
<feature type="transmembrane region" description="Helical" evidence="7">
    <location>
        <begin position="564"/>
        <end position="584"/>
    </location>
</feature>
<dbReference type="SUPFAM" id="SSF103473">
    <property type="entry name" value="MFS general substrate transporter"/>
    <property type="match status" value="1"/>
</dbReference>
<comment type="subcellular location">
    <subcellularLocation>
        <location evidence="1">Membrane</location>
        <topology evidence="1">Multi-pass membrane protein</topology>
    </subcellularLocation>
</comment>
<evidence type="ECO:0000259" key="8">
    <source>
        <dbReference type="PROSITE" id="PS50850"/>
    </source>
</evidence>
<evidence type="ECO:0000256" key="1">
    <source>
        <dbReference type="ARBA" id="ARBA00004141"/>
    </source>
</evidence>
<dbReference type="InterPro" id="IPR011701">
    <property type="entry name" value="MFS"/>
</dbReference>
<dbReference type="Gene3D" id="1.20.1250.20">
    <property type="entry name" value="MFS general substrate transporter like domains"/>
    <property type="match status" value="1"/>
</dbReference>
<feature type="compositionally biased region" description="Low complexity" evidence="6">
    <location>
        <begin position="15"/>
        <end position="24"/>
    </location>
</feature>
<feature type="transmembrane region" description="Helical" evidence="7">
    <location>
        <begin position="270"/>
        <end position="290"/>
    </location>
</feature>
<keyword evidence="10" id="KW-1185">Reference proteome</keyword>
<feature type="transmembrane region" description="Helical" evidence="7">
    <location>
        <begin position="146"/>
        <end position="165"/>
    </location>
</feature>